<keyword evidence="1" id="KW-0812">Transmembrane</keyword>
<dbReference type="Proteomes" id="UP001596215">
    <property type="component" value="Unassembled WGS sequence"/>
</dbReference>
<evidence type="ECO:0000313" key="3">
    <source>
        <dbReference type="Proteomes" id="UP001596215"/>
    </source>
</evidence>
<comment type="caution">
    <text evidence="2">The sequence shown here is derived from an EMBL/GenBank/DDBJ whole genome shotgun (WGS) entry which is preliminary data.</text>
</comment>
<name>A0ABW1VMJ0_9GAMM</name>
<feature type="transmembrane region" description="Helical" evidence="1">
    <location>
        <begin position="12"/>
        <end position="31"/>
    </location>
</feature>
<proteinExistence type="predicted"/>
<keyword evidence="1" id="KW-1133">Transmembrane helix</keyword>
<feature type="transmembrane region" description="Helical" evidence="1">
    <location>
        <begin position="43"/>
        <end position="64"/>
    </location>
</feature>
<feature type="transmembrane region" description="Helical" evidence="1">
    <location>
        <begin position="70"/>
        <end position="93"/>
    </location>
</feature>
<dbReference type="PROSITE" id="PS51257">
    <property type="entry name" value="PROKAR_LIPOPROTEIN"/>
    <property type="match status" value="1"/>
</dbReference>
<dbReference type="EMBL" id="JBHSUC010000010">
    <property type="protein sequence ID" value="MFC6362302.1"/>
    <property type="molecule type" value="Genomic_DNA"/>
</dbReference>
<protein>
    <submittedName>
        <fullName evidence="2">Cyd operon protein YbgE</fullName>
    </submittedName>
</protein>
<dbReference type="InterPro" id="IPR011846">
    <property type="entry name" value="Cyd_oper_YbgE"/>
</dbReference>
<organism evidence="2 3">
    <name type="scientific">Tatumella punctata</name>
    <dbReference type="NCBI Taxonomy" id="399969"/>
    <lineage>
        <taxon>Bacteria</taxon>
        <taxon>Pseudomonadati</taxon>
        <taxon>Pseudomonadota</taxon>
        <taxon>Gammaproteobacteria</taxon>
        <taxon>Enterobacterales</taxon>
        <taxon>Erwiniaceae</taxon>
        <taxon>Tatumella</taxon>
    </lineage>
</organism>
<accession>A0ABW1VMJ0</accession>
<dbReference type="RefSeq" id="WP_249213367.1">
    <property type="nucleotide sequence ID" value="NZ_BAAAFW010000060.1"/>
</dbReference>
<reference evidence="3" key="1">
    <citation type="journal article" date="2019" name="Int. J. Syst. Evol. Microbiol.">
        <title>The Global Catalogue of Microorganisms (GCM) 10K type strain sequencing project: providing services to taxonomists for standard genome sequencing and annotation.</title>
        <authorList>
            <consortium name="The Broad Institute Genomics Platform"/>
            <consortium name="The Broad Institute Genome Sequencing Center for Infectious Disease"/>
            <person name="Wu L."/>
            <person name="Ma J."/>
        </authorList>
    </citation>
    <scope>NUCLEOTIDE SEQUENCE [LARGE SCALE GENOMIC DNA]</scope>
    <source>
        <strain evidence="3">CGMCC 4.1530</strain>
    </source>
</reference>
<keyword evidence="1" id="KW-0472">Membrane</keyword>
<dbReference type="Pfam" id="PF09600">
    <property type="entry name" value="Cyd_oper_YbgE"/>
    <property type="match status" value="1"/>
</dbReference>
<sequence length="95" mass="10617">MVSRIYDLTGKAPLRGLSLIAGLLVAGCVLWDPTRFSLSSKTLSLWWGILLIWAVCSSVIHGSGFRLRTMLWQIVFNPLFAWIILLSAIICFYSA</sequence>
<dbReference type="NCBIfam" id="TIGR02112">
    <property type="entry name" value="cyd_oper_ybgE"/>
    <property type="match status" value="1"/>
</dbReference>
<evidence type="ECO:0000256" key="1">
    <source>
        <dbReference type="SAM" id="Phobius"/>
    </source>
</evidence>
<gene>
    <name evidence="2" type="primary">ybgE</name>
    <name evidence="2" type="ORF">ACFP73_09355</name>
</gene>
<evidence type="ECO:0000313" key="2">
    <source>
        <dbReference type="EMBL" id="MFC6362302.1"/>
    </source>
</evidence>
<keyword evidence="3" id="KW-1185">Reference proteome</keyword>